<dbReference type="Pfam" id="PF14082">
    <property type="entry name" value="SduA_C"/>
    <property type="match status" value="1"/>
</dbReference>
<proteinExistence type="predicted"/>
<evidence type="ECO:0000313" key="3">
    <source>
        <dbReference type="Proteomes" id="UP000602284"/>
    </source>
</evidence>
<dbReference type="Proteomes" id="UP000602284">
    <property type="component" value="Unassembled WGS sequence"/>
</dbReference>
<dbReference type="RefSeq" id="WP_201631283.1">
    <property type="nucleotide sequence ID" value="NZ_JAEQNB010000001.1"/>
</dbReference>
<comment type="caution">
    <text evidence="2">The sequence shown here is derived from an EMBL/GenBank/DDBJ whole genome shotgun (WGS) entry which is preliminary data.</text>
</comment>
<sequence length="225" mass="26163">MQSNTQQHANRYTKITLDIDALDTQIKQYEQLLIKNEGGVLHEQVDILPFFKRSAPLLSCLIPSWNSWATGPYLYRFELPLYGQMRPDLTVLNGDTIYFIEFEDALPSSIFSGKKLERDFADRYNHGFSQITDWFWRVEYMNPTDKNAWFGQFQNLKLKGILVIGRDRFIQDSNELARLQWRSNRVLVDSKAIEVVTYDTLLTSFKGYQAGILDAAAMRSQVQKT</sequence>
<dbReference type="EMBL" id="JAEQNB010000001">
    <property type="protein sequence ID" value="MBL0385784.1"/>
    <property type="molecule type" value="Genomic_DNA"/>
</dbReference>
<evidence type="ECO:0000259" key="1">
    <source>
        <dbReference type="Pfam" id="PF14082"/>
    </source>
</evidence>
<evidence type="ECO:0000313" key="2">
    <source>
        <dbReference type="EMBL" id="MBL0385784.1"/>
    </source>
</evidence>
<reference evidence="2 3" key="1">
    <citation type="submission" date="2021-01" db="EMBL/GenBank/DDBJ databases">
        <title>Tumebacillus sp. strain ITR2 16S ribosomal RNA gene Genome sequencing and assembly.</title>
        <authorList>
            <person name="Kang M."/>
        </authorList>
    </citation>
    <scope>NUCLEOTIDE SEQUENCE [LARGE SCALE GENOMIC DNA]</scope>
    <source>
        <strain evidence="2 3">ITR2</strain>
    </source>
</reference>
<dbReference type="InterPro" id="IPR025359">
    <property type="entry name" value="SduA_C"/>
</dbReference>
<accession>A0ABS1J698</accession>
<organism evidence="2 3">
    <name type="scientific">Tumebacillus amylolyticus</name>
    <dbReference type="NCBI Taxonomy" id="2801339"/>
    <lineage>
        <taxon>Bacteria</taxon>
        <taxon>Bacillati</taxon>
        <taxon>Bacillota</taxon>
        <taxon>Bacilli</taxon>
        <taxon>Bacillales</taxon>
        <taxon>Alicyclobacillaceae</taxon>
        <taxon>Tumebacillus</taxon>
    </lineage>
</organism>
<feature type="domain" description="Shedu protein SduA C-terminal" evidence="1">
    <location>
        <begin position="46"/>
        <end position="202"/>
    </location>
</feature>
<protein>
    <submittedName>
        <fullName evidence="2">DUF4263 domain-containing protein</fullName>
    </submittedName>
</protein>
<keyword evidence="3" id="KW-1185">Reference proteome</keyword>
<name>A0ABS1J698_9BACL</name>
<gene>
    <name evidence="2" type="ORF">JJB07_03900</name>
</gene>